<dbReference type="Proteomes" id="UP000322499">
    <property type="component" value="Unassembled WGS sequence"/>
</dbReference>
<dbReference type="RefSeq" id="WP_166532238.1">
    <property type="nucleotide sequence ID" value="NZ_VNHW01000003.1"/>
</dbReference>
<organism evidence="2 3">
    <name type="scientific">Blastococcus xanthinilyticus</name>
    <dbReference type="NCBI Taxonomy" id="1564164"/>
    <lineage>
        <taxon>Bacteria</taxon>
        <taxon>Bacillati</taxon>
        <taxon>Actinomycetota</taxon>
        <taxon>Actinomycetes</taxon>
        <taxon>Geodermatophilales</taxon>
        <taxon>Geodermatophilaceae</taxon>
        <taxon>Blastococcus</taxon>
    </lineage>
</organism>
<feature type="transmembrane region" description="Helical" evidence="1">
    <location>
        <begin position="117"/>
        <end position="137"/>
    </location>
</feature>
<name>A0A5S5CZS1_9ACTN</name>
<keyword evidence="3" id="KW-1185">Reference proteome</keyword>
<gene>
    <name evidence="2" type="ORF">BD833_103181</name>
</gene>
<feature type="transmembrane region" description="Helical" evidence="1">
    <location>
        <begin position="76"/>
        <end position="96"/>
    </location>
</feature>
<dbReference type="EMBL" id="VNHW01000003">
    <property type="protein sequence ID" value="TYP89025.1"/>
    <property type="molecule type" value="Genomic_DNA"/>
</dbReference>
<keyword evidence="1" id="KW-0472">Membrane</keyword>
<comment type="caution">
    <text evidence="2">The sequence shown here is derived from an EMBL/GenBank/DDBJ whole genome shotgun (WGS) entry which is preliminary data.</text>
</comment>
<dbReference type="AlphaFoldDB" id="A0A5S5CZS1"/>
<feature type="transmembrane region" description="Helical" evidence="1">
    <location>
        <begin position="12"/>
        <end position="31"/>
    </location>
</feature>
<protein>
    <submittedName>
        <fullName evidence="2">Uncharacterized protein</fullName>
    </submittedName>
</protein>
<keyword evidence="1" id="KW-1133">Transmembrane helix</keyword>
<accession>A0A5S5CZS1</accession>
<keyword evidence="1" id="KW-0812">Transmembrane</keyword>
<evidence type="ECO:0000313" key="3">
    <source>
        <dbReference type="Proteomes" id="UP000322499"/>
    </source>
</evidence>
<reference evidence="2 3" key="1">
    <citation type="submission" date="2019-07" db="EMBL/GenBank/DDBJ databases">
        <title>Genomic Encyclopedia of Archaeal and Bacterial Type Strains, Phase II (KMG-II): from individual species to whole genera.</title>
        <authorList>
            <person name="Goeker M."/>
        </authorList>
    </citation>
    <scope>NUCLEOTIDE SEQUENCE [LARGE SCALE GENOMIC DNA]</scope>
    <source>
        <strain evidence="2 3">DSM 46842</strain>
    </source>
</reference>
<evidence type="ECO:0000256" key="1">
    <source>
        <dbReference type="SAM" id="Phobius"/>
    </source>
</evidence>
<sequence length="185" mass="19296">MRDVSDAFLLSTAGISATLLGTFTVGVLFYLNSSLHHARGSGGAADRYMRSGARWVLAAYSLPLLVPMVLVGMGPVWAAASFALLGAALVAATVDTSRRIMARGATHMSPSVAVNEIATTVLVLLLVVLPWAAAGWLPPPSAFVPSLLLALVAAFTSTATVVMYTFDRAEDEAAEMEERRSSAAG</sequence>
<evidence type="ECO:0000313" key="2">
    <source>
        <dbReference type="EMBL" id="TYP89025.1"/>
    </source>
</evidence>
<feature type="transmembrane region" description="Helical" evidence="1">
    <location>
        <begin position="143"/>
        <end position="166"/>
    </location>
</feature>
<proteinExistence type="predicted"/>